<dbReference type="PANTHER" id="PTHR34202">
    <property type="entry name" value="UPF0548 PROTEIN"/>
    <property type="match status" value="1"/>
</dbReference>
<dbReference type="AlphaFoldDB" id="A0A916YC98"/>
<evidence type="ECO:0000313" key="2">
    <source>
        <dbReference type="EMBL" id="GGD39376.1"/>
    </source>
</evidence>
<accession>A0A916YC98</accession>
<reference evidence="2" key="1">
    <citation type="journal article" date="2014" name="Int. J. Syst. Evol. Microbiol.">
        <title>Complete genome sequence of Corynebacterium casei LMG S-19264T (=DSM 44701T), isolated from a smear-ripened cheese.</title>
        <authorList>
            <consortium name="US DOE Joint Genome Institute (JGI-PGF)"/>
            <person name="Walter F."/>
            <person name="Albersmeier A."/>
            <person name="Kalinowski J."/>
            <person name="Ruckert C."/>
        </authorList>
    </citation>
    <scope>NUCLEOTIDE SEQUENCE</scope>
    <source>
        <strain evidence="2">CGMCC 1.15152</strain>
    </source>
</reference>
<organism evidence="2 3">
    <name type="scientific">Microbacterium faecale</name>
    <dbReference type="NCBI Taxonomy" id="1804630"/>
    <lineage>
        <taxon>Bacteria</taxon>
        <taxon>Bacillati</taxon>
        <taxon>Actinomycetota</taxon>
        <taxon>Actinomycetes</taxon>
        <taxon>Micrococcales</taxon>
        <taxon>Microbacteriaceae</taxon>
        <taxon>Microbacterium</taxon>
    </lineage>
</organism>
<dbReference type="RefSeq" id="WP_188712109.1">
    <property type="nucleotide sequence ID" value="NZ_BMHO01000001.1"/>
</dbReference>
<protein>
    <recommendedName>
        <fullName evidence="1">DUF1990 domain-containing protein</fullName>
    </recommendedName>
</protein>
<dbReference type="PANTHER" id="PTHR34202:SF1">
    <property type="entry name" value="UPF0548 PROTEIN"/>
    <property type="match status" value="1"/>
</dbReference>
<sequence length="213" mass="23475">MRRATFRDQTVDYAAVGASQAADLLQFPPEKSIPAVNSWRIGSGEERFRKAADDLLSWRVVTGAGLELTDVRPSSGPGYTGVSFAPDGAPVAPTKSDADQPYTQDGVPYVTAGATAHLTGRARGRKANGDYRVIFVAEESRRTAFAIGTVDATIVSGEVLFSVEWRGDDEVWFEVRAFDVPVGWVYRVFRRLVRRRRRLMNSAYLRAVSPLFA</sequence>
<evidence type="ECO:0000313" key="3">
    <source>
        <dbReference type="Proteomes" id="UP000633205"/>
    </source>
</evidence>
<feature type="domain" description="DUF1990" evidence="1">
    <location>
        <begin position="128"/>
        <end position="207"/>
    </location>
</feature>
<dbReference type="InterPro" id="IPR018960">
    <property type="entry name" value="DUF1990"/>
</dbReference>
<reference evidence="2" key="2">
    <citation type="submission" date="2020-09" db="EMBL/GenBank/DDBJ databases">
        <authorList>
            <person name="Sun Q."/>
            <person name="Zhou Y."/>
        </authorList>
    </citation>
    <scope>NUCLEOTIDE SEQUENCE</scope>
    <source>
        <strain evidence="2">CGMCC 1.15152</strain>
    </source>
</reference>
<dbReference type="EMBL" id="BMHO01000001">
    <property type="protein sequence ID" value="GGD39376.1"/>
    <property type="molecule type" value="Genomic_DNA"/>
</dbReference>
<keyword evidence="3" id="KW-1185">Reference proteome</keyword>
<evidence type="ECO:0000259" key="1">
    <source>
        <dbReference type="Pfam" id="PF09348"/>
    </source>
</evidence>
<feature type="domain" description="DUF1990" evidence="1">
    <location>
        <begin position="13"/>
        <end position="80"/>
    </location>
</feature>
<proteinExistence type="predicted"/>
<name>A0A916YC98_9MICO</name>
<comment type="caution">
    <text evidence="2">The sequence shown here is derived from an EMBL/GenBank/DDBJ whole genome shotgun (WGS) entry which is preliminary data.</text>
</comment>
<dbReference type="Proteomes" id="UP000633205">
    <property type="component" value="Unassembled WGS sequence"/>
</dbReference>
<dbReference type="Pfam" id="PF09348">
    <property type="entry name" value="DUF1990"/>
    <property type="match status" value="2"/>
</dbReference>
<gene>
    <name evidence="2" type="ORF">GCM10010915_20160</name>
</gene>